<comment type="caution">
    <text evidence="5">The sequence shown here is derived from an EMBL/GenBank/DDBJ whole genome shotgun (WGS) entry which is preliminary data.</text>
</comment>
<evidence type="ECO:0000313" key="6">
    <source>
        <dbReference type="Proteomes" id="UP000193922"/>
    </source>
</evidence>
<evidence type="ECO:0000259" key="4">
    <source>
        <dbReference type="Pfam" id="PF26140"/>
    </source>
</evidence>
<feature type="region of interest" description="Disordered" evidence="1">
    <location>
        <begin position="1"/>
        <end position="47"/>
    </location>
</feature>
<accession>A0A1Y1W7R9</accession>
<feature type="compositionally biased region" description="Basic and acidic residues" evidence="1">
    <location>
        <begin position="36"/>
        <end position="47"/>
    </location>
</feature>
<dbReference type="RefSeq" id="XP_040743247.1">
    <property type="nucleotide sequence ID" value="XM_040887649.1"/>
</dbReference>
<dbReference type="PANTHER" id="PTHR13500:SF0">
    <property type="entry name" value="NUCLEOLAR PRE-RIBOSOMAL-ASSOCIATED PROTEIN 1"/>
    <property type="match status" value="1"/>
</dbReference>
<dbReference type="Pfam" id="PF16201">
    <property type="entry name" value="NopRA1"/>
    <property type="match status" value="1"/>
</dbReference>
<evidence type="ECO:0000256" key="1">
    <source>
        <dbReference type="SAM" id="MobiDB-lite"/>
    </source>
</evidence>
<dbReference type="Pfam" id="PF11707">
    <property type="entry name" value="Npa1"/>
    <property type="match status" value="1"/>
</dbReference>
<dbReference type="GO" id="GO:0000463">
    <property type="term" value="P:maturation of LSU-rRNA from tricistronic rRNA transcript (SSU-rRNA, 5.8S rRNA, LSU-rRNA)"/>
    <property type="evidence" value="ECO:0007669"/>
    <property type="project" value="TreeGrafter"/>
</dbReference>
<evidence type="ECO:0000259" key="2">
    <source>
        <dbReference type="Pfam" id="PF11707"/>
    </source>
</evidence>
<feature type="domain" description="URB1 central HEAT repeat" evidence="4">
    <location>
        <begin position="778"/>
        <end position="831"/>
    </location>
</feature>
<evidence type="ECO:0000259" key="3">
    <source>
        <dbReference type="Pfam" id="PF16201"/>
    </source>
</evidence>
<dbReference type="InterPro" id="IPR039844">
    <property type="entry name" value="URB1"/>
</dbReference>
<dbReference type="Pfam" id="PF26140">
    <property type="entry name" value="HEAT_URB1"/>
    <property type="match status" value="1"/>
</dbReference>
<proteinExistence type="predicted"/>
<dbReference type="GO" id="GO:0000466">
    <property type="term" value="P:maturation of 5.8S rRNA from tricistronic rRNA transcript (SSU-rRNA, 5.8S rRNA, LSU-rRNA)"/>
    <property type="evidence" value="ECO:0007669"/>
    <property type="project" value="TreeGrafter"/>
</dbReference>
<feature type="compositionally biased region" description="Low complexity" evidence="1">
    <location>
        <begin position="14"/>
        <end position="24"/>
    </location>
</feature>
<dbReference type="InterPro" id="IPR059018">
    <property type="entry name" value="HEAT_URB1"/>
</dbReference>
<dbReference type="Proteomes" id="UP000193922">
    <property type="component" value="Unassembled WGS sequence"/>
</dbReference>
<name>A0A1Y1W7R9_9FUNG</name>
<dbReference type="InterPro" id="IPR032436">
    <property type="entry name" value="URB1_C"/>
</dbReference>
<dbReference type="STRING" id="61395.A0A1Y1W7R9"/>
<dbReference type="PANTHER" id="PTHR13500">
    <property type="entry name" value="NUCLEOLAR PRERIBOSOMAL-ASSOCIATED PROTEIN 1"/>
    <property type="match status" value="1"/>
</dbReference>
<protein>
    <submittedName>
        <fullName evidence="5">Uncharacterized protein</fullName>
    </submittedName>
</protein>
<reference evidence="5 6" key="1">
    <citation type="submission" date="2016-07" db="EMBL/GenBank/DDBJ databases">
        <title>Pervasive Adenine N6-methylation of Active Genes in Fungi.</title>
        <authorList>
            <consortium name="DOE Joint Genome Institute"/>
            <person name="Mondo S.J."/>
            <person name="Dannebaum R.O."/>
            <person name="Kuo R.C."/>
            <person name="Labutti K."/>
            <person name="Haridas S."/>
            <person name="Kuo A."/>
            <person name="Salamov A."/>
            <person name="Ahrendt S.R."/>
            <person name="Lipzen A."/>
            <person name="Sullivan W."/>
            <person name="Andreopoulos W.B."/>
            <person name="Clum A."/>
            <person name="Lindquist E."/>
            <person name="Daum C."/>
            <person name="Ramamoorthy G.K."/>
            <person name="Gryganskyi A."/>
            <person name="Culley D."/>
            <person name="Magnuson J.K."/>
            <person name="James T.Y."/>
            <person name="O'Malley M.A."/>
            <person name="Stajich J.E."/>
            <person name="Spatafora J.W."/>
            <person name="Visel A."/>
            <person name="Grigoriev I.V."/>
        </authorList>
    </citation>
    <scope>NUCLEOTIDE SEQUENCE [LARGE SCALE GENOMIC DNA]</scope>
    <source>
        <strain evidence="5 6">ATCC 12442</strain>
    </source>
</reference>
<feature type="domain" description="URB1 C-terminal" evidence="3">
    <location>
        <begin position="1845"/>
        <end position="2022"/>
    </location>
</feature>
<gene>
    <name evidence="5" type="ORF">DL89DRAFT_267747</name>
</gene>
<organism evidence="5 6">
    <name type="scientific">Linderina pennispora</name>
    <dbReference type="NCBI Taxonomy" id="61395"/>
    <lineage>
        <taxon>Eukaryota</taxon>
        <taxon>Fungi</taxon>
        <taxon>Fungi incertae sedis</taxon>
        <taxon>Zoopagomycota</taxon>
        <taxon>Kickxellomycotina</taxon>
        <taxon>Kickxellomycetes</taxon>
        <taxon>Kickxellales</taxon>
        <taxon>Kickxellaceae</taxon>
        <taxon>Linderina</taxon>
    </lineage>
</organism>
<dbReference type="EMBL" id="MCFD01000007">
    <property type="protein sequence ID" value="ORX69559.1"/>
    <property type="molecule type" value="Genomic_DNA"/>
</dbReference>
<keyword evidence="6" id="KW-1185">Reference proteome</keyword>
<dbReference type="GeneID" id="63804297"/>
<evidence type="ECO:0000313" key="5">
    <source>
        <dbReference type="EMBL" id="ORX69559.1"/>
    </source>
</evidence>
<feature type="domain" description="URB1 N-terminal" evidence="2">
    <location>
        <begin position="112"/>
        <end position="475"/>
    </location>
</feature>
<sequence>MSPPEQKRKRASSSDDSSGSDSGGAHNAHVSAGRSEATREDDARISYKSSEEITRSIRTTNPDLLVQGFTHFREHLRLCTRKPRHQETAEERALRESNKRVVFEWAELPESFSDLSSAWHLATTNAVARLDGLVPVTLASLLEVFDTPSTSRHGNKLISVVMEGFMKTIYRAFSTPRSFACAAVLQLLTQMVVFANGEHADEIRMAFDWTIKTLGQLPFIRAQGTATGIRMLWIRFVMSFFAAERCTSAKELLRSGSLIRDLFKGVEQDSYPELSEFLHKVHTGIVTNDEVRRSDKISLFGTRVIEMIMRAADNHEVVELRRVGVAQMEMFAPQVTDADLRFQSDTISDLIIRFMSGLMTHPGVGICFKEYGLYPAPRKWASEAGDKDSDGLDNGDDEDIQDVAVLSRGSSRQLQYLCNGAVLRILVQRINPSQSRQRTDLAVSILRASPELIAPFWRNISCSFEPRLSLRYLGNTTLALKILGLPLPVPKEGDPQRHGPPRLNTLVEHVAPFPLTRLIVGRGLQHKDSALVRYRNLLIIDLVLRKLAMARAWIQSEIKLGDSTSKWGVFEKQLLAAVKQRIPEWKVVISAHQEIQSKAASDTSADEDLREAECQRALMSNVLMRIVHGYQEHFNELIIESRFEIGKLIADINLAEVVSTGAASSSKVRNPMSAHTLLYLLQVLATTPAAHIKWTAKASGSSTQHTNLGVILTIYLFAVQPELRRNARTVCINALMSSGLFDHEHGCHMAFREANCWLDTLAALTSPLACRNVRLGQISQSDLEGGQALVSFLEDAVAQAARLPYKYVDRIQALTSADSLPFSPLLPAVVEAALLKASSGNGPLASRLKDASEGKVAAEMCVNHMFAFIRELVSRIAELKGKGAAKQLRSFIEGCAKQLFDARLAKAGAKADKDHYSKVAEAFSTSLSGTLTYLSAIKSHKGKKTKADKVPKKLGKDLADACTKMEFADPSDILDKLAQVLRLHADSAKPQMITRWLVEQVAAMPADDMRAALPVVAVWITRCDSQNASLWSYAGFTALAPALLKLDDAQVRLVLFRALLLSTSFTELMGGDLVKQLLTALLVASSGTAEFCTYATRLVGWSTNTPDTLAFAFELVTAHATARGVEPFVLERYAEALTPQANLGDSDLQQAFDFYVCKLARKSNKDCAAAARVWHALTRRVADCVTASADRPSEHSLMLLRTIAPVIGSEARATLAAALGAVIERDSADADLLPSLISTTYTLLDDHSESSGSLVAVKEKLSVRIIGLWTARLSGKEGSSQNASALEHTVKRVTALPGFLTGSVQSKLVDRIAQAKSALVHFDQRYSAGDNVVDVLAVVCNLWQRADIDGAFGEDAGKREILARLLAADGQLRKTVWQWVVENTQCKSSSHQAWLLVWLLANLAQACSTQDSYGRISWGKADMASDVRAKLLDTASRIAPDQLANDSELVFAMSAAIQGTADPAIADALCEEATSNRAAALRSKLLRVCEYPTELTAHFEALAETLSLSRELASQSEFASMDVLASACEFSLRFQLDHFTRPDAMDVDVSVDDTEVAKTAVSSLFSGLDMLIGDICSPFSIASGWKESEVQAASTKYPVSVYRLLAFVAQTVQTVTEAYQLTPDPELKWFDALKQLLNCRCFISRIQDAQLRDPLALLISALWNLAKPSLSRWSASLDDYLCLDELESLVGAYGGSRLLADKILLRVIGDYEATTRQSVMRGLLLFGPSAAKTYIRDRIGRIAYLIDRNENDVGVVDEDVIARAIVNIDSGRLFRSVLNFPVEQTDDGSPVQQMLAVQFGAAVETDKEQLGQVYDHEFVLRWVWSIVASGHTFDIRRLFDINAAGVAFVALSSASEKTRKLAYFILDALYPILTSAQRLGGQRQYLLLFNSLRNAITERTQWEYPRVPLTMTMFAASSLNVLMHPDHVMFGHVNKHLLSKPYLSADEIPLLRSAMKSTTNTKRERVHILRMAAQSARSFDGSSDAFRRANVANILFTLASNPLGDVLTSRAAMTMAFNLTGRQNSDGLLQHVSKRRPSLLTWIRQQVSLQLNALLGAASLVKAEGATGNTFIATQQMQAALINLLAFARLLARIVGNFSLGADGKEFSRFWAVKSQDQANASGQSIVISVVQHVLDGAARAMAMAGWRSPGVVRTALALVHTSVDIAVTLSDMQSYAGGKSTALESSPIASLAIQALKPLEPAIAQPSEPSGSEPGSIETVVLSQFSESLFAAGVSPIDEYRACVESLLLWTCSLGKGSAEVISRVLASNAPSSTKIVSWIRRTDF</sequence>
<dbReference type="OrthoDB" id="72892at2759"/>
<dbReference type="InterPro" id="IPR021714">
    <property type="entry name" value="URB1_N"/>
</dbReference>
<dbReference type="GO" id="GO:0005730">
    <property type="term" value="C:nucleolus"/>
    <property type="evidence" value="ECO:0007669"/>
    <property type="project" value="TreeGrafter"/>
</dbReference>